<name>A0AAN6ZNF6_9PEZI</name>
<feature type="compositionally biased region" description="Low complexity" evidence="12">
    <location>
        <begin position="37"/>
        <end position="82"/>
    </location>
</feature>
<evidence type="ECO:0000256" key="12">
    <source>
        <dbReference type="SAM" id="MobiDB-lite"/>
    </source>
</evidence>
<feature type="region of interest" description="Disordered" evidence="12">
    <location>
        <begin position="1"/>
        <end position="170"/>
    </location>
</feature>
<evidence type="ECO:0000256" key="11">
    <source>
        <dbReference type="ARBA" id="ARBA00032010"/>
    </source>
</evidence>
<evidence type="ECO:0000256" key="2">
    <source>
        <dbReference type="ARBA" id="ARBA00010289"/>
    </source>
</evidence>
<comment type="subunit">
    <text evidence="3">Component of the SRB8-11 complex, which itself associates with the Mediator complex.</text>
</comment>
<feature type="region of interest" description="Disordered" evidence="12">
    <location>
        <begin position="196"/>
        <end position="255"/>
    </location>
</feature>
<comment type="subcellular location">
    <subcellularLocation>
        <location evidence="1">Nucleus</location>
    </subcellularLocation>
</comment>
<feature type="compositionally biased region" description="Low complexity" evidence="12">
    <location>
        <begin position="230"/>
        <end position="241"/>
    </location>
</feature>
<keyword evidence="5" id="KW-0678">Repressor</keyword>
<reference evidence="14" key="1">
    <citation type="journal article" date="2023" name="Mol. Phylogenet. Evol.">
        <title>Genome-scale phylogeny and comparative genomics of the fungal order Sordariales.</title>
        <authorList>
            <person name="Hensen N."/>
            <person name="Bonometti L."/>
            <person name="Westerberg I."/>
            <person name="Brannstrom I.O."/>
            <person name="Guillou S."/>
            <person name="Cros-Aarteil S."/>
            <person name="Calhoun S."/>
            <person name="Haridas S."/>
            <person name="Kuo A."/>
            <person name="Mondo S."/>
            <person name="Pangilinan J."/>
            <person name="Riley R."/>
            <person name="LaButti K."/>
            <person name="Andreopoulos B."/>
            <person name="Lipzen A."/>
            <person name="Chen C."/>
            <person name="Yan M."/>
            <person name="Daum C."/>
            <person name="Ng V."/>
            <person name="Clum A."/>
            <person name="Steindorff A."/>
            <person name="Ohm R.A."/>
            <person name="Martin F."/>
            <person name="Silar P."/>
            <person name="Natvig D.O."/>
            <person name="Lalanne C."/>
            <person name="Gautier V."/>
            <person name="Ament-Velasquez S.L."/>
            <person name="Kruys A."/>
            <person name="Hutchinson M.I."/>
            <person name="Powell A.J."/>
            <person name="Barry K."/>
            <person name="Miller A.N."/>
            <person name="Grigoriev I.V."/>
            <person name="Debuchy R."/>
            <person name="Gladieux P."/>
            <person name="Hiltunen Thoren M."/>
            <person name="Johannesson H."/>
        </authorList>
    </citation>
    <scope>NUCLEOTIDE SEQUENCE</scope>
    <source>
        <strain evidence="14">CBS 141.50</strain>
    </source>
</reference>
<reference evidence="14" key="2">
    <citation type="submission" date="2023-05" db="EMBL/GenBank/DDBJ databases">
        <authorList>
            <consortium name="Lawrence Berkeley National Laboratory"/>
            <person name="Steindorff A."/>
            <person name="Hensen N."/>
            <person name="Bonometti L."/>
            <person name="Westerberg I."/>
            <person name="Brannstrom I.O."/>
            <person name="Guillou S."/>
            <person name="Cros-Aarteil S."/>
            <person name="Calhoun S."/>
            <person name="Haridas S."/>
            <person name="Kuo A."/>
            <person name="Mondo S."/>
            <person name="Pangilinan J."/>
            <person name="Riley R."/>
            <person name="Labutti K."/>
            <person name="Andreopoulos B."/>
            <person name="Lipzen A."/>
            <person name="Chen C."/>
            <person name="Yanf M."/>
            <person name="Daum C."/>
            <person name="Ng V."/>
            <person name="Clum A."/>
            <person name="Ohm R."/>
            <person name="Martin F."/>
            <person name="Silar P."/>
            <person name="Natvig D."/>
            <person name="Lalanne C."/>
            <person name="Gautier V."/>
            <person name="Ament-Velasquez S.L."/>
            <person name="Kruys A."/>
            <person name="Hutchinson M.I."/>
            <person name="Powell A.J."/>
            <person name="Barry K."/>
            <person name="Miller A.N."/>
            <person name="Grigoriev I.V."/>
            <person name="Debuchy R."/>
            <person name="Gladieux P."/>
            <person name="Thoren M.H."/>
            <person name="Johannesson H."/>
        </authorList>
    </citation>
    <scope>NUCLEOTIDE SEQUENCE</scope>
    <source>
        <strain evidence="14">CBS 141.50</strain>
    </source>
</reference>
<dbReference type="GO" id="GO:0003712">
    <property type="term" value="F:transcription coregulator activity"/>
    <property type="evidence" value="ECO:0007669"/>
    <property type="project" value="InterPro"/>
</dbReference>
<dbReference type="GO" id="GO:0016592">
    <property type="term" value="C:mediator complex"/>
    <property type="evidence" value="ECO:0007669"/>
    <property type="project" value="InterPro"/>
</dbReference>
<dbReference type="Pfam" id="PF09497">
    <property type="entry name" value="Med12"/>
    <property type="match status" value="1"/>
</dbReference>
<keyword evidence="6" id="KW-0805">Transcription regulation</keyword>
<evidence type="ECO:0000256" key="10">
    <source>
        <dbReference type="ARBA" id="ARBA00025661"/>
    </source>
</evidence>
<evidence type="ECO:0000256" key="4">
    <source>
        <dbReference type="ARBA" id="ARBA00019622"/>
    </source>
</evidence>
<protein>
    <recommendedName>
        <fullName evidence="4">Mediator of RNA polymerase II transcription subunit 12</fullName>
    </recommendedName>
    <alternativeName>
        <fullName evidence="11">Mediator complex subunit 12</fullName>
    </alternativeName>
</protein>
<evidence type="ECO:0000313" key="14">
    <source>
        <dbReference type="EMBL" id="KAK4145760.1"/>
    </source>
</evidence>
<keyword evidence="8" id="KW-0804">Transcription</keyword>
<evidence type="ECO:0000256" key="1">
    <source>
        <dbReference type="ARBA" id="ARBA00004123"/>
    </source>
</evidence>
<dbReference type="EMBL" id="MU853566">
    <property type="protein sequence ID" value="KAK4145760.1"/>
    <property type="molecule type" value="Genomic_DNA"/>
</dbReference>
<evidence type="ECO:0000259" key="13">
    <source>
        <dbReference type="SMART" id="SM01281"/>
    </source>
</evidence>
<feature type="compositionally biased region" description="Basic and acidic residues" evidence="12">
    <location>
        <begin position="124"/>
        <end position="133"/>
    </location>
</feature>
<evidence type="ECO:0000313" key="15">
    <source>
        <dbReference type="Proteomes" id="UP001302676"/>
    </source>
</evidence>
<keyword evidence="15" id="KW-1185">Reference proteome</keyword>
<dbReference type="Proteomes" id="UP001302676">
    <property type="component" value="Unassembled WGS sequence"/>
</dbReference>
<gene>
    <name evidence="14" type="ORF">C8A04DRAFT_10361</name>
</gene>
<evidence type="ECO:0000256" key="9">
    <source>
        <dbReference type="ARBA" id="ARBA00023242"/>
    </source>
</evidence>
<organism evidence="14 15">
    <name type="scientific">Dichotomopilus funicola</name>
    <dbReference type="NCBI Taxonomy" id="1934379"/>
    <lineage>
        <taxon>Eukaryota</taxon>
        <taxon>Fungi</taxon>
        <taxon>Dikarya</taxon>
        <taxon>Ascomycota</taxon>
        <taxon>Pezizomycotina</taxon>
        <taxon>Sordariomycetes</taxon>
        <taxon>Sordariomycetidae</taxon>
        <taxon>Sordariales</taxon>
        <taxon>Chaetomiaceae</taxon>
        <taxon>Dichotomopilus</taxon>
    </lineage>
</organism>
<dbReference type="GO" id="GO:0006357">
    <property type="term" value="P:regulation of transcription by RNA polymerase II"/>
    <property type="evidence" value="ECO:0007669"/>
    <property type="project" value="InterPro"/>
</dbReference>
<accession>A0AAN6ZNF6</accession>
<comment type="similarity">
    <text evidence="2">Belongs to the Mediator complex subunit 12 family.</text>
</comment>
<dbReference type="SMART" id="SM01281">
    <property type="entry name" value="Med12"/>
    <property type="match status" value="1"/>
</dbReference>
<feature type="compositionally biased region" description="Polar residues" evidence="12">
    <location>
        <begin position="135"/>
        <end position="155"/>
    </location>
</feature>
<evidence type="ECO:0000256" key="6">
    <source>
        <dbReference type="ARBA" id="ARBA00023015"/>
    </source>
</evidence>
<evidence type="ECO:0000256" key="3">
    <source>
        <dbReference type="ARBA" id="ARBA00011629"/>
    </source>
</evidence>
<evidence type="ECO:0000256" key="5">
    <source>
        <dbReference type="ARBA" id="ARBA00022491"/>
    </source>
</evidence>
<dbReference type="InterPro" id="IPR019035">
    <property type="entry name" value="Mediator_Med12"/>
</dbReference>
<dbReference type="PANTHER" id="PTHR46567:SF1">
    <property type="entry name" value="MEDIATOR OF RNA POLYMERASE II TRANSCRIPTION SUBUNIT 12"/>
    <property type="match status" value="1"/>
</dbReference>
<dbReference type="PANTHER" id="PTHR46567">
    <property type="entry name" value="MEDIATOR OF RNA POLYMERASE II TRANSCRIPTION SUBUNIT 12"/>
    <property type="match status" value="1"/>
</dbReference>
<dbReference type="RefSeq" id="XP_062639131.1">
    <property type="nucleotide sequence ID" value="XM_062776552.1"/>
</dbReference>
<sequence>MTSRPPLGVQQRPPPQHKLSGPTLSQRPAAAHQRALSQHQQQPQKQQQKQQQQQHPQQQQQLQQQHIQQQQSQTQQQSQSQQFPPPSPIRKDAAISALYDFPPVDSADGAAPRHGVQRRAGSRLKLELSRDATDSFVTHTLATESPNTVESSKPFTPSRIIPHTDSSDLGDMSPHLSAHPLSVEEDVPFPMPCRPPPFVASNPRRGMPPPPTNPNPIKKETRPKPYTVEPPAAAPRYATPADSKSRTNGFAPPPKTGYADFSPWTGHHPEDQFSDNVIRNGYYDKGSFATAETQSAKNILFPALKHKTGLGALSSVFTAILGQRRHTGQITAPSTFKPPPRVTLTDTKRDLWLKDLANPAILLRRLSRTIPHGIRGKVLLEQCLNKHVPTDRAVWLIKCVGANEIRATKRKGVSTLVMGGETRWIKDWTVSVEQFIESVYFAFDQDDWKAKVHYTTRLAAHLYAEQLLDREHYSEWLVSNLENSTDAKLPMWLLMTQLYWKDLLKLRKYGRRLVAALISHHNLIYNHPDKDILHPLLDNLTQCLNALILSSPENFVAPSTWSKYREALKACLPAGDEARHSAFSAISLRNEQLAAAANRSQPAARHILVRMLDGTLQAPMPDELPSQCWGISKDKEALAQALLEWCTSLYRPGLAKVYVASRILQHWRTLGLDTTTAVLAFLEADACEERDRKPMLYHLVCELVRSGVFSVPVYIQWLMARGGARSPELVSRDGPGPTRLLVEVPTHALTPSQRDLRGEVLRRASFSVSDAAADVELAVKHLQRALGMQVEASDLKPLSLPKLTKRIASADRSLKAELGQWLRANVAVHVEEMEKEGSQAGEIAPSVFYAVRSVLEAAEDFSILGDILKMLTKHSNVEILAAITDTVSRHFLIFSALGVASPLFRSLHQRLRAAAQEQGLALRPLLASLVTLAPRIPGMEELASQLRKDLALSDRQNPVDACSPVSDNMVARLQDDAGELHEEIEKLLAGGSSVDRNTMERLFQTIVQRLQASWTKASDKQRAYSSLLGRLRLFNAQHFDGLMVKWLLSLRTLGNRPSILRILPLLVSVGCVDMVAILATTSDFSAGQGVAHARTPAAAAATAASTPQVVQITYRTRYMQEVLQLLTAPIRLDDLLTTDEVYRFSILQEQAVRESPKEVLGLIFLASAEYSYAKAQNDLEGLPLESESVQRNLLELLKRLILRDAAGVVRLLGIKSPNAQAGGWMDNVTTKLLVPTADGSPRVSFDQVLELTNEFTLPFCQVKLALSLSANEQAGHESTERQQSHVELFANAMDKAISVGNISWVGMLSCLSPEITQHLKVRAQTRFLDLLPSFRNPPRADDTLAQNLQMAENLLSVIDAIMRGSPQGSRQPQLSPAVAEKLVDLWEVLAARSDDQSQSRSPDAMIIDSVDPDDEIFAASTQANNNPKTTVLAHWLPLVLNFITLHAHAFDLSKPTSDVRAKILVACAGLLQELDALHLPGTGIDTQPLSRRVFDLSCLLVDNLAEDARLMCVRAVKDCAGSDARLRYLFSFSSSLSGGCAAEGGGDGGGTLMLAHREKPGMGGITTTPTTGTMPTPGAAIQLPGGLLGTPTSLWGGVDRSQTGERLSVFHFRRWEMLNEPTPNVGENDTALSLGLFEARRVQ</sequence>
<comment type="function">
    <text evidence="10">Component of the SRB8-11 complex. The SRB8-11 complex is a regulatory module of the Mediator complex which is itself involved in regulation of basal and activated RNA polymerase II-dependent transcription. The SRB8-11 complex may be involved in the transcriptional repression of a subset of genes regulated by Mediator. It may inhibit the association of the Mediator complex with RNA polymerase II to form the holoenzyme complex.</text>
</comment>
<comment type="caution">
    <text evidence="14">The sequence shown here is derived from an EMBL/GenBank/DDBJ whole genome shotgun (WGS) entry which is preliminary data.</text>
</comment>
<feature type="domain" description="Mediator complex subunit Med12" evidence="13">
    <location>
        <begin position="335"/>
        <end position="398"/>
    </location>
</feature>
<proteinExistence type="inferred from homology"/>
<keyword evidence="7" id="KW-0010">Activator</keyword>
<dbReference type="GeneID" id="87813165"/>
<dbReference type="Pfam" id="PF25326">
    <property type="entry name" value="ARM_SRB8"/>
    <property type="match status" value="1"/>
</dbReference>
<dbReference type="InterPro" id="IPR057344">
    <property type="entry name" value="ARM_SRB8"/>
</dbReference>
<evidence type="ECO:0000256" key="7">
    <source>
        <dbReference type="ARBA" id="ARBA00023159"/>
    </source>
</evidence>
<evidence type="ECO:0000256" key="8">
    <source>
        <dbReference type="ARBA" id="ARBA00023163"/>
    </source>
</evidence>
<keyword evidence="9" id="KW-0539">Nucleus</keyword>